<gene>
    <name evidence="1" type="ORF">L3X38_018401</name>
</gene>
<keyword evidence="2" id="KW-1185">Reference proteome</keyword>
<accession>A0AAD4ZB32</accession>
<dbReference type="AlphaFoldDB" id="A0AAD4ZB32"/>
<proteinExistence type="predicted"/>
<name>A0AAD4ZB32_PRUDU</name>
<evidence type="ECO:0000313" key="2">
    <source>
        <dbReference type="Proteomes" id="UP001054821"/>
    </source>
</evidence>
<evidence type="ECO:0000313" key="1">
    <source>
        <dbReference type="EMBL" id="KAI5339129.1"/>
    </source>
</evidence>
<reference evidence="1 2" key="1">
    <citation type="journal article" date="2022" name="G3 (Bethesda)">
        <title>Whole-genome sequence and methylome profiling of the almond [Prunus dulcis (Mill.) D.A. Webb] cultivar 'Nonpareil'.</title>
        <authorList>
            <person name="D'Amico-Willman K.M."/>
            <person name="Ouma W.Z."/>
            <person name="Meulia T."/>
            <person name="Sideli G.M."/>
            <person name="Gradziel T.M."/>
            <person name="Fresnedo-Ramirez J."/>
        </authorList>
    </citation>
    <scope>NUCLEOTIDE SEQUENCE [LARGE SCALE GENOMIC DNA]</scope>
    <source>
        <strain evidence="1">Clone GOH B32 T37-40</strain>
    </source>
</reference>
<comment type="caution">
    <text evidence="1">The sequence shown here is derived from an EMBL/GenBank/DDBJ whole genome shotgun (WGS) entry which is preliminary data.</text>
</comment>
<dbReference type="Proteomes" id="UP001054821">
    <property type="component" value="Chromosome 3"/>
</dbReference>
<sequence length="96" mass="10541">MVAEHQALSSVPEVATYASAIPDYVYVRMVESSTDDAPCVDANDPDARIITFRPFYFSLGFMFPLSNSSGWCSAPWSVLQVSVLRTSTEPSCALRI</sequence>
<dbReference type="EMBL" id="JAJFAZ020000003">
    <property type="protein sequence ID" value="KAI5339129.1"/>
    <property type="molecule type" value="Genomic_DNA"/>
</dbReference>
<protein>
    <submittedName>
        <fullName evidence="1">Uncharacterized protein</fullName>
    </submittedName>
</protein>
<organism evidence="1 2">
    <name type="scientific">Prunus dulcis</name>
    <name type="common">Almond</name>
    <name type="synonym">Amygdalus dulcis</name>
    <dbReference type="NCBI Taxonomy" id="3755"/>
    <lineage>
        <taxon>Eukaryota</taxon>
        <taxon>Viridiplantae</taxon>
        <taxon>Streptophyta</taxon>
        <taxon>Embryophyta</taxon>
        <taxon>Tracheophyta</taxon>
        <taxon>Spermatophyta</taxon>
        <taxon>Magnoliopsida</taxon>
        <taxon>eudicotyledons</taxon>
        <taxon>Gunneridae</taxon>
        <taxon>Pentapetalae</taxon>
        <taxon>rosids</taxon>
        <taxon>fabids</taxon>
        <taxon>Rosales</taxon>
        <taxon>Rosaceae</taxon>
        <taxon>Amygdaloideae</taxon>
        <taxon>Amygdaleae</taxon>
        <taxon>Prunus</taxon>
    </lineage>
</organism>